<keyword evidence="7" id="KW-0560">Oxidoreductase</keyword>
<dbReference type="GO" id="GO:0009690">
    <property type="term" value="P:cytokinin metabolic process"/>
    <property type="evidence" value="ECO:0007669"/>
    <property type="project" value="InterPro"/>
</dbReference>
<evidence type="ECO:0000256" key="3">
    <source>
        <dbReference type="ARBA" id="ARBA00011245"/>
    </source>
</evidence>
<dbReference type="FunCoup" id="C5YCF7">
    <property type="interactions" value="23"/>
</dbReference>
<dbReference type="PROSITE" id="PS51387">
    <property type="entry name" value="FAD_PCMH"/>
    <property type="match status" value="1"/>
</dbReference>
<dbReference type="SMR" id="C5YCF7"/>
<dbReference type="GO" id="GO:0019139">
    <property type="term" value="F:cytokinin dehydrogenase activity"/>
    <property type="evidence" value="ECO:0007669"/>
    <property type="project" value="UniProtKB-EC"/>
</dbReference>
<dbReference type="OrthoDB" id="415825at2759"/>
<dbReference type="STRING" id="4558.C5YCF7"/>
<dbReference type="SUPFAM" id="SSF55103">
    <property type="entry name" value="FAD-linked oxidases, C-terminal domain"/>
    <property type="match status" value="1"/>
</dbReference>
<dbReference type="EC" id="1.5.99.12" evidence="4"/>
<evidence type="ECO:0000256" key="8">
    <source>
        <dbReference type="SAM" id="SignalP"/>
    </source>
</evidence>
<feature type="chain" id="PRO_5002956939" description="cytokinin dehydrogenase" evidence="8">
    <location>
        <begin position="22"/>
        <end position="530"/>
    </location>
</feature>
<evidence type="ECO:0000313" key="10">
    <source>
        <dbReference type="EMBL" id="EES11132.1"/>
    </source>
</evidence>
<protein>
    <recommendedName>
        <fullName evidence="4">cytokinin dehydrogenase</fullName>
        <ecNumber evidence="4">1.5.99.12</ecNumber>
    </recommendedName>
</protein>
<dbReference type="InterPro" id="IPR036318">
    <property type="entry name" value="FAD-bd_PCMH-like_sf"/>
</dbReference>
<dbReference type="HOGENOM" id="CLU_024955_1_0_1"/>
<dbReference type="InterPro" id="IPR016169">
    <property type="entry name" value="FAD-bd_PCMH_sub2"/>
</dbReference>
<accession>C5YCF7</accession>
<keyword evidence="8" id="KW-0732">Signal</keyword>
<dbReference type="Pfam" id="PF01565">
    <property type="entry name" value="FAD_binding_4"/>
    <property type="match status" value="1"/>
</dbReference>
<dbReference type="EMBL" id="CM000765">
    <property type="protein sequence ID" value="EES11132.1"/>
    <property type="molecule type" value="Genomic_DNA"/>
</dbReference>
<dbReference type="InterPro" id="IPR016167">
    <property type="entry name" value="FAD-bd_PCMH_sub1"/>
</dbReference>
<dbReference type="InterPro" id="IPR016170">
    <property type="entry name" value="Cytok_DH_C_sf"/>
</dbReference>
<dbReference type="GO" id="GO:0071949">
    <property type="term" value="F:FAD binding"/>
    <property type="evidence" value="ECO:0007669"/>
    <property type="project" value="InterPro"/>
</dbReference>
<dbReference type="Pfam" id="PF09265">
    <property type="entry name" value="Cytokin-bind"/>
    <property type="match status" value="1"/>
</dbReference>
<feature type="signal peptide" evidence="8">
    <location>
        <begin position="1"/>
        <end position="21"/>
    </location>
</feature>
<gene>
    <name evidence="10" type="ORF">SORBI_3006G151500</name>
</gene>
<evidence type="ECO:0000256" key="5">
    <source>
        <dbReference type="ARBA" id="ARBA00022630"/>
    </source>
</evidence>
<keyword evidence="5" id="KW-0285">Flavoprotein</keyword>
<evidence type="ECO:0000256" key="6">
    <source>
        <dbReference type="ARBA" id="ARBA00022827"/>
    </source>
</evidence>
<sequence length="530" mass="57260">MELNRVLYMYAGTVALLLCSAVNFIQSPSDVFGPVALLEPTPSAARDFGAVVSEAPIAVMQPGSPADIARLLGALSSSSGPRVAARGAGHSLHGQAQARGGIVVETRALPRLVEVVRRGDSDGDGDGGYADVGGGALWVEVLEACLRAGLAPRSWTDYLYLTVGGTLSNGGISGQAFKHGPQISNVLQLEVVTGTGEVVTCSPTQSPELFFAVLGGLGQFGVITRARIPLQLAPPKVRWVRAFYDSFETFTKDQELLVSMPELVDYVEGFMVLNEQSLHSSSVAFPAPVNFTPDFGSDAGSSSSNKVVYYCIEYAVHDFQQQDSAAATADHVVDLVSGKLSYLRPHAYSVEVAYWDFLNRVRVEEESLRSRGLWDVPHPWLNLFVPSHGAARFKDMLMDTVTQGDFEGPVLVYPLLTDRWDGNMSAVVPASPDGVVYVFSVLRSTDPARCGGACVEGILEQHRRVADEACRRLGAKQYLARQPSRAHWRDHFGPAAWDRFVARKARFDPMHVLGPGQGIFSWADDSASSL</sequence>
<dbReference type="SUPFAM" id="SSF56176">
    <property type="entry name" value="FAD-binding/transporter-associated domain-like"/>
    <property type="match status" value="1"/>
</dbReference>
<dbReference type="InterPro" id="IPR016164">
    <property type="entry name" value="FAD-linked_Oxase-like_C"/>
</dbReference>
<dbReference type="Gene3D" id="3.30.43.10">
    <property type="entry name" value="Uridine Diphospho-n-acetylenolpyruvylglucosamine Reductase, domain 2"/>
    <property type="match status" value="1"/>
</dbReference>
<evidence type="ECO:0000256" key="1">
    <source>
        <dbReference type="ARBA" id="ARBA00001974"/>
    </source>
</evidence>
<dbReference type="GO" id="GO:0016491">
    <property type="term" value="F:oxidoreductase activity"/>
    <property type="evidence" value="ECO:0000318"/>
    <property type="project" value="GO_Central"/>
</dbReference>
<dbReference type="Proteomes" id="UP000000768">
    <property type="component" value="Chromosome 6"/>
</dbReference>
<comment type="cofactor">
    <cofactor evidence="1">
        <name>FAD</name>
        <dbReference type="ChEBI" id="CHEBI:57692"/>
    </cofactor>
</comment>
<comment type="similarity">
    <text evidence="2">Belongs to the oxygen-dependent FAD-linked oxidoreductase family.</text>
</comment>
<dbReference type="InterPro" id="IPR015345">
    <property type="entry name" value="Cytokinin_DH_FAD/cytokin-bd"/>
</dbReference>
<evidence type="ECO:0000256" key="4">
    <source>
        <dbReference type="ARBA" id="ARBA00011928"/>
    </source>
</evidence>
<dbReference type="Gramene" id="EES11132">
    <property type="protein sequence ID" value="EES11132"/>
    <property type="gene ID" value="SORBI_3006G151500"/>
</dbReference>
<comment type="subunit">
    <text evidence="3">Monomer.</text>
</comment>
<evidence type="ECO:0000259" key="9">
    <source>
        <dbReference type="PROSITE" id="PS51387"/>
    </source>
</evidence>
<dbReference type="KEGG" id="sbi:8056020"/>
<dbReference type="PANTHER" id="PTHR13878">
    <property type="entry name" value="GULONOLACTONE OXIDASE"/>
    <property type="match status" value="1"/>
</dbReference>
<proteinExistence type="inferred from homology"/>
<dbReference type="Gene3D" id="3.40.462.10">
    <property type="entry name" value="FAD-linked oxidases, C-terminal domain"/>
    <property type="match status" value="1"/>
</dbReference>
<dbReference type="eggNOG" id="KOG1231">
    <property type="taxonomic scope" value="Eukaryota"/>
</dbReference>
<dbReference type="InParanoid" id="C5YCF7"/>
<evidence type="ECO:0000313" key="11">
    <source>
        <dbReference type="Proteomes" id="UP000000768"/>
    </source>
</evidence>
<dbReference type="PANTHER" id="PTHR13878:SF59">
    <property type="entry name" value="CYTOKININ DEHYDROGENASE 8"/>
    <property type="match status" value="1"/>
</dbReference>
<dbReference type="AlphaFoldDB" id="C5YCF7"/>
<dbReference type="Gene3D" id="3.30.465.10">
    <property type="match status" value="1"/>
</dbReference>
<evidence type="ECO:0000256" key="2">
    <source>
        <dbReference type="ARBA" id="ARBA00005466"/>
    </source>
</evidence>
<organism evidence="10 11">
    <name type="scientific">Sorghum bicolor</name>
    <name type="common">Sorghum</name>
    <name type="synonym">Sorghum vulgare</name>
    <dbReference type="NCBI Taxonomy" id="4558"/>
    <lineage>
        <taxon>Eukaryota</taxon>
        <taxon>Viridiplantae</taxon>
        <taxon>Streptophyta</taxon>
        <taxon>Embryophyta</taxon>
        <taxon>Tracheophyta</taxon>
        <taxon>Spermatophyta</taxon>
        <taxon>Magnoliopsida</taxon>
        <taxon>Liliopsida</taxon>
        <taxon>Poales</taxon>
        <taxon>Poaceae</taxon>
        <taxon>PACMAD clade</taxon>
        <taxon>Panicoideae</taxon>
        <taxon>Andropogonodae</taxon>
        <taxon>Andropogoneae</taxon>
        <taxon>Sorghinae</taxon>
        <taxon>Sorghum</taxon>
    </lineage>
</organism>
<keyword evidence="6" id="KW-0274">FAD</keyword>
<evidence type="ECO:0000256" key="7">
    <source>
        <dbReference type="ARBA" id="ARBA00023002"/>
    </source>
</evidence>
<dbReference type="InterPro" id="IPR016166">
    <property type="entry name" value="FAD-bd_PCMH"/>
</dbReference>
<keyword evidence="11" id="KW-1185">Reference proteome</keyword>
<dbReference type="OMA" id="DGSRADH"/>
<name>C5YCF7_SORBI</name>
<reference evidence="10 11" key="1">
    <citation type="journal article" date="2009" name="Nature">
        <title>The Sorghum bicolor genome and the diversification of grasses.</title>
        <authorList>
            <person name="Paterson A.H."/>
            <person name="Bowers J.E."/>
            <person name="Bruggmann R."/>
            <person name="Dubchak I."/>
            <person name="Grimwood J."/>
            <person name="Gundlach H."/>
            <person name="Haberer G."/>
            <person name="Hellsten U."/>
            <person name="Mitros T."/>
            <person name="Poliakov A."/>
            <person name="Schmutz J."/>
            <person name="Spannagl M."/>
            <person name="Tang H."/>
            <person name="Wang X."/>
            <person name="Wicker T."/>
            <person name="Bharti A.K."/>
            <person name="Chapman J."/>
            <person name="Feltus F.A."/>
            <person name="Gowik U."/>
            <person name="Grigoriev I.V."/>
            <person name="Lyons E."/>
            <person name="Maher C.A."/>
            <person name="Martis M."/>
            <person name="Narechania A."/>
            <person name="Otillar R.P."/>
            <person name="Penning B.W."/>
            <person name="Salamov A.A."/>
            <person name="Wang Y."/>
            <person name="Zhang L."/>
            <person name="Carpita N.C."/>
            <person name="Freeling M."/>
            <person name="Gingle A.R."/>
            <person name="Hash C.T."/>
            <person name="Keller B."/>
            <person name="Klein P."/>
            <person name="Kresovich S."/>
            <person name="McCann M.C."/>
            <person name="Ming R."/>
            <person name="Peterson D.G."/>
            <person name="Mehboob-ur-Rahman"/>
            <person name="Ware D."/>
            <person name="Westhoff P."/>
            <person name="Mayer K.F."/>
            <person name="Messing J."/>
            <person name="Rokhsar D.S."/>
        </authorList>
    </citation>
    <scope>NUCLEOTIDE SEQUENCE [LARGE SCALE GENOMIC DNA]</scope>
    <source>
        <strain evidence="11">cv. BTx623</strain>
    </source>
</reference>
<dbReference type="ExpressionAtlas" id="C5YCF7">
    <property type="expression patterns" value="baseline and differential"/>
</dbReference>
<reference evidence="11" key="2">
    <citation type="journal article" date="2018" name="Plant J.">
        <title>The Sorghum bicolor reference genome: improved assembly, gene annotations, a transcriptome atlas, and signatures of genome organization.</title>
        <authorList>
            <person name="McCormick R.F."/>
            <person name="Truong S.K."/>
            <person name="Sreedasyam A."/>
            <person name="Jenkins J."/>
            <person name="Shu S."/>
            <person name="Sims D."/>
            <person name="Kennedy M."/>
            <person name="Amirebrahimi M."/>
            <person name="Weers B.D."/>
            <person name="McKinley B."/>
            <person name="Mattison A."/>
            <person name="Morishige D.T."/>
            <person name="Grimwood J."/>
            <person name="Schmutz J."/>
            <person name="Mullet J.E."/>
        </authorList>
    </citation>
    <scope>NUCLEOTIDE SEQUENCE [LARGE SCALE GENOMIC DNA]</scope>
    <source>
        <strain evidence="11">cv. BTx623</strain>
    </source>
</reference>
<feature type="domain" description="FAD-binding PCMH-type" evidence="9">
    <location>
        <begin position="52"/>
        <end position="233"/>
    </location>
</feature>
<dbReference type="InterPro" id="IPR006094">
    <property type="entry name" value="Oxid_FAD_bind_N"/>
</dbReference>
<dbReference type="InterPro" id="IPR050432">
    <property type="entry name" value="FAD-linked_Oxidoreductases_BP"/>
</dbReference>